<keyword evidence="2" id="KW-0442">Lipid degradation</keyword>
<evidence type="ECO:0000313" key="8">
    <source>
        <dbReference type="Proteomes" id="UP000320762"/>
    </source>
</evidence>
<dbReference type="EMBL" id="VDMD01000024">
    <property type="protein sequence ID" value="TRM59997.1"/>
    <property type="molecule type" value="Genomic_DNA"/>
</dbReference>
<dbReference type="GO" id="GO:0046486">
    <property type="term" value="P:glycerolipid metabolic process"/>
    <property type="evidence" value="ECO:0007669"/>
    <property type="project" value="UniProtKB-ARBA"/>
</dbReference>
<dbReference type="GO" id="GO:0016740">
    <property type="term" value="F:transferase activity"/>
    <property type="evidence" value="ECO:0007669"/>
    <property type="project" value="UniProtKB-KW"/>
</dbReference>
<dbReference type="GO" id="GO:0016020">
    <property type="term" value="C:membrane"/>
    <property type="evidence" value="ECO:0007669"/>
    <property type="project" value="TreeGrafter"/>
</dbReference>
<keyword evidence="7" id="KW-0808">Transferase</keyword>
<dbReference type="GO" id="GO:0016042">
    <property type="term" value="P:lipid catabolic process"/>
    <property type="evidence" value="ECO:0007669"/>
    <property type="project" value="UniProtKB-KW"/>
</dbReference>
<dbReference type="STRING" id="97359.A0A550C5D6"/>
<keyword evidence="1 7" id="KW-0378">Hydrolase</keyword>
<evidence type="ECO:0000313" key="7">
    <source>
        <dbReference type="EMBL" id="TRM59997.1"/>
    </source>
</evidence>
<keyword evidence="3" id="KW-0443">Lipid metabolism</keyword>
<keyword evidence="8" id="KW-1185">Reference proteome</keyword>
<proteinExistence type="predicted"/>
<feature type="compositionally biased region" description="Polar residues" evidence="5">
    <location>
        <begin position="11"/>
        <end position="29"/>
    </location>
</feature>
<name>A0A550C5D6_9AGAR</name>
<evidence type="ECO:0000256" key="4">
    <source>
        <dbReference type="PROSITE-ProRule" id="PRU01161"/>
    </source>
</evidence>
<dbReference type="AlphaFoldDB" id="A0A550C5D6"/>
<sequence>MAARALAPRPSFSSKPRYNRGQPTQNAYPSMTVPGPGLRLLAFDDGGARGFTMLLLLRDVLRKVQQSDGLPVLPMPCEYFDIIAGSGTGGLIALLLGRLRMSVEDAIECYARVVAHVFTQIKADGSFRATPFEKVLREISYRFGDGGETAISDPHPFPCKTFVCAREVNGSGNVKMSKLRTYAISTEPAPHITLLQAARATMGNPTFFKPMSVSNGVNSSTLLDAGDDYYNPVFALFDEALSIYPSRHIGYLLSIGPGTAVTVGENPSHWFANRPKLPPSVISALCHLADCCDRTASAFEKQHGQYCDERYFRLTPSRPAPDGRILWEQEEELKEFIAPYLATIRGQLEFLVVAIMNEQALVTPRHRR</sequence>
<dbReference type="GO" id="GO:0019369">
    <property type="term" value="P:arachidonate metabolic process"/>
    <property type="evidence" value="ECO:0007669"/>
    <property type="project" value="TreeGrafter"/>
</dbReference>
<dbReference type="PANTHER" id="PTHR24185">
    <property type="entry name" value="CALCIUM-INDEPENDENT PHOSPHOLIPASE A2-GAMMA"/>
    <property type="match status" value="1"/>
</dbReference>
<dbReference type="PANTHER" id="PTHR24185:SF1">
    <property type="entry name" value="CALCIUM-INDEPENDENT PHOSPHOLIPASE A2-GAMMA"/>
    <property type="match status" value="1"/>
</dbReference>
<accession>A0A550C5D6</accession>
<dbReference type="PROSITE" id="PS51635">
    <property type="entry name" value="PNPLA"/>
    <property type="match status" value="1"/>
</dbReference>
<dbReference type="Proteomes" id="UP000320762">
    <property type="component" value="Unassembled WGS sequence"/>
</dbReference>
<evidence type="ECO:0000256" key="5">
    <source>
        <dbReference type="SAM" id="MobiDB-lite"/>
    </source>
</evidence>
<dbReference type="Pfam" id="PF01734">
    <property type="entry name" value="Patatin"/>
    <property type="match status" value="1"/>
</dbReference>
<evidence type="ECO:0000256" key="1">
    <source>
        <dbReference type="ARBA" id="ARBA00022801"/>
    </source>
</evidence>
<dbReference type="OrthoDB" id="630895at2759"/>
<dbReference type="GO" id="GO:0047499">
    <property type="term" value="F:calcium-independent phospholipase A2 activity"/>
    <property type="evidence" value="ECO:0007669"/>
    <property type="project" value="TreeGrafter"/>
</dbReference>
<comment type="caution">
    <text evidence="7">The sequence shown here is derived from an EMBL/GenBank/DDBJ whole genome shotgun (WGS) entry which is preliminary data.</text>
</comment>
<dbReference type="InterPro" id="IPR016035">
    <property type="entry name" value="Acyl_Trfase/lysoPLipase"/>
</dbReference>
<protein>
    <submittedName>
        <fullName evidence="7">Acyl transferase/acyl hydrolase/lysophospholipase</fullName>
    </submittedName>
</protein>
<reference evidence="7 8" key="1">
    <citation type="journal article" date="2019" name="New Phytol.">
        <title>Comparative genomics reveals unique wood-decay strategies and fruiting body development in the Schizophyllaceae.</title>
        <authorList>
            <person name="Almasi E."/>
            <person name="Sahu N."/>
            <person name="Krizsan K."/>
            <person name="Balint B."/>
            <person name="Kovacs G.M."/>
            <person name="Kiss B."/>
            <person name="Cseklye J."/>
            <person name="Drula E."/>
            <person name="Henrissat B."/>
            <person name="Nagy I."/>
            <person name="Chovatia M."/>
            <person name="Adam C."/>
            <person name="LaButti K."/>
            <person name="Lipzen A."/>
            <person name="Riley R."/>
            <person name="Grigoriev I.V."/>
            <person name="Nagy L.G."/>
        </authorList>
    </citation>
    <scope>NUCLEOTIDE SEQUENCE [LARGE SCALE GENOMIC DNA]</scope>
    <source>
        <strain evidence="7 8">NL-1724</strain>
    </source>
</reference>
<dbReference type="InterPro" id="IPR002641">
    <property type="entry name" value="PNPLA_dom"/>
</dbReference>
<feature type="domain" description="PNPLA" evidence="6">
    <location>
        <begin position="41"/>
        <end position="237"/>
    </location>
</feature>
<evidence type="ECO:0000259" key="6">
    <source>
        <dbReference type="PROSITE" id="PS51635"/>
    </source>
</evidence>
<comment type="caution">
    <text evidence="4">Lacks conserved residue(s) required for the propagation of feature annotation.</text>
</comment>
<dbReference type="Gene3D" id="3.40.1090.10">
    <property type="entry name" value="Cytosolic phospholipase A2 catalytic domain"/>
    <property type="match status" value="1"/>
</dbReference>
<evidence type="ECO:0000256" key="3">
    <source>
        <dbReference type="ARBA" id="ARBA00023098"/>
    </source>
</evidence>
<organism evidence="7 8">
    <name type="scientific">Schizophyllum amplum</name>
    <dbReference type="NCBI Taxonomy" id="97359"/>
    <lineage>
        <taxon>Eukaryota</taxon>
        <taxon>Fungi</taxon>
        <taxon>Dikarya</taxon>
        <taxon>Basidiomycota</taxon>
        <taxon>Agaricomycotina</taxon>
        <taxon>Agaricomycetes</taxon>
        <taxon>Agaricomycetidae</taxon>
        <taxon>Agaricales</taxon>
        <taxon>Schizophyllaceae</taxon>
        <taxon>Schizophyllum</taxon>
    </lineage>
</organism>
<dbReference type="SUPFAM" id="SSF52151">
    <property type="entry name" value="FabD/lysophospholipase-like"/>
    <property type="match status" value="1"/>
</dbReference>
<feature type="region of interest" description="Disordered" evidence="5">
    <location>
        <begin position="1"/>
        <end position="31"/>
    </location>
</feature>
<evidence type="ECO:0000256" key="2">
    <source>
        <dbReference type="ARBA" id="ARBA00022963"/>
    </source>
</evidence>
<gene>
    <name evidence="7" type="ORF">BD626DRAFT_436173</name>
</gene>